<comment type="caution">
    <text evidence="2">The sequence shown here is derived from an EMBL/GenBank/DDBJ whole genome shotgun (WGS) entry which is preliminary data.</text>
</comment>
<name>A0A1V4II73_9CLOT</name>
<keyword evidence="1" id="KW-0812">Transmembrane</keyword>
<gene>
    <name evidence="2" type="ORF">CLORY_31560</name>
</gene>
<feature type="transmembrane region" description="Helical" evidence="1">
    <location>
        <begin position="50"/>
        <end position="68"/>
    </location>
</feature>
<dbReference type="PANTHER" id="PTHR37314">
    <property type="entry name" value="SLR0142 PROTEIN"/>
    <property type="match status" value="1"/>
</dbReference>
<feature type="transmembrane region" description="Helical" evidence="1">
    <location>
        <begin position="187"/>
        <end position="209"/>
    </location>
</feature>
<proteinExistence type="predicted"/>
<dbReference type="Pfam" id="PF06912">
    <property type="entry name" value="DUF1275"/>
    <property type="match status" value="1"/>
</dbReference>
<accession>A0A1V4II73</accession>
<feature type="transmembrane region" description="Helical" evidence="1">
    <location>
        <begin position="74"/>
        <end position="94"/>
    </location>
</feature>
<evidence type="ECO:0000313" key="2">
    <source>
        <dbReference type="EMBL" id="OPJ59708.1"/>
    </source>
</evidence>
<keyword evidence="3" id="KW-1185">Reference proteome</keyword>
<feature type="transmembrane region" description="Helical" evidence="1">
    <location>
        <begin position="215"/>
        <end position="232"/>
    </location>
</feature>
<reference evidence="2 3" key="1">
    <citation type="submission" date="2017-03" db="EMBL/GenBank/DDBJ databases">
        <title>Genome sequence of Clostridium oryzae DSM 28571.</title>
        <authorList>
            <person name="Poehlein A."/>
            <person name="Daniel R."/>
        </authorList>
    </citation>
    <scope>NUCLEOTIDE SEQUENCE [LARGE SCALE GENOMIC DNA]</scope>
    <source>
        <strain evidence="2 3">DSM 28571</strain>
    </source>
</reference>
<dbReference type="Proteomes" id="UP000190080">
    <property type="component" value="Unassembled WGS sequence"/>
</dbReference>
<dbReference type="AlphaFoldDB" id="A0A1V4II73"/>
<sequence>MTTNDVNNLPKNKFNAFLASFTSESIMLGILLAIVGGLLDAYTFIGKGGVFSNAQTGNIVLVGVYAFEMNWSRAVLHLLPIFAFIAGVITSEIIKKKHSAVLISKWEHMVLVFEFIILFIIGFLPNSIPDSIVNISISFATSLQYCAFKKLSEYPYATTMCTGNLRSASQAAYTAFTKKDHEAAIKAVSYFLIIFSFISGAFLGGLLTFSIGDQAVWGADVLLLLSLILLELNKGQQ</sequence>
<evidence type="ECO:0008006" key="4">
    <source>
        <dbReference type="Google" id="ProtNLM"/>
    </source>
</evidence>
<feature type="transmembrane region" description="Helical" evidence="1">
    <location>
        <begin position="16"/>
        <end position="38"/>
    </location>
</feature>
<protein>
    <recommendedName>
        <fullName evidence="4">DUF1275 domain-containing protein</fullName>
    </recommendedName>
</protein>
<keyword evidence="1" id="KW-1133">Transmembrane helix</keyword>
<dbReference type="PANTHER" id="PTHR37314:SF4">
    <property type="entry name" value="UPF0700 TRANSMEMBRANE PROTEIN YOAK"/>
    <property type="match status" value="1"/>
</dbReference>
<feature type="transmembrane region" description="Helical" evidence="1">
    <location>
        <begin position="106"/>
        <end position="125"/>
    </location>
</feature>
<organism evidence="2 3">
    <name type="scientific">Clostridium oryzae</name>
    <dbReference type="NCBI Taxonomy" id="1450648"/>
    <lineage>
        <taxon>Bacteria</taxon>
        <taxon>Bacillati</taxon>
        <taxon>Bacillota</taxon>
        <taxon>Clostridia</taxon>
        <taxon>Eubacteriales</taxon>
        <taxon>Clostridiaceae</taxon>
        <taxon>Clostridium</taxon>
    </lineage>
</organism>
<evidence type="ECO:0000256" key="1">
    <source>
        <dbReference type="SAM" id="Phobius"/>
    </source>
</evidence>
<dbReference type="OrthoDB" id="7057004at2"/>
<dbReference type="InterPro" id="IPR010699">
    <property type="entry name" value="DUF1275"/>
</dbReference>
<evidence type="ECO:0000313" key="3">
    <source>
        <dbReference type="Proteomes" id="UP000190080"/>
    </source>
</evidence>
<keyword evidence="1" id="KW-0472">Membrane</keyword>
<dbReference type="RefSeq" id="WP_079426201.1">
    <property type="nucleotide sequence ID" value="NZ_MZGV01000040.1"/>
</dbReference>
<dbReference type="EMBL" id="MZGV01000040">
    <property type="protein sequence ID" value="OPJ59708.1"/>
    <property type="molecule type" value="Genomic_DNA"/>
</dbReference>